<dbReference type="GO" id="GO:0005829">
    <property type="term" value="C:cytosol"/>
    <property type="evidence" value="ECO:0007669"/>
    <property type="project" value="TreeGrafter"/>
</dbReference>
<dbReference type="PANTHER" id="PTHR30492">
    <property type="entry name" value="METHYLGLYOXAL SYNTHASE"/>
    <property type="match status" value="1"/>
</dbReference>
<dbReference type="GO" id="GO:0016301">
    <property type="term" value="F:kinase activity"/>
    <property type="evidence" value="ECO:0007669"/>
    <property type="project" value="InterPro"/>
</dbReference>
<dbReference type="SUPFAM" id="SSF111331">
    <property type="entry name" value="NAD kinase/diacylglycerol kinase-like"/>
    <property type="match status" value="1"/>
</dbReference>
<dbReference type="EMBL" id="LAZR01000101">
    <property type="protein sequence ID" value="KKN91666.1"/>
    <property type="molecule type" value="Genomic_DNA"/>
</dbReference>
<protein>
    <recommendedName>
        <fullName evidence="1">DAGKc domain-containing protein</fullName>
    </recommendedName>
</protein>
<dbReference type="InterPro" id="IPR016064">
    <property type="entry name" value="NAD/diacylglycerol_kinase_sf"/>
</dbReference>
<name>A0A0F9WYX1_9ZZZZ</name>
<feature type="domain" description="DAGKc" evidence="1">
    <location>
        <begin position="16"/>
        <end position="149"/>
    </location>
</feature>
<evidence type="ECO:0000259" key="1">
    <source>
        <dbReference type="PROSITE" id="PS50146"/>
    </source>
</evidence>
<comment type="caution">
    <text evidence="2">The sequence shown here is derived from an EMBL/GenBank/DDBJ whole genome shotgun (WGS) entry which is preliminary data.</text>
</comment>
<dbReference type="InterPro" id="IPR001206">
    <property type="entry name" value="Diacylglycerol_kinase_cat_dom"/>
</dbReference>
<dbReference type="GO" id="GO:0019242">
    <property type="term" value="P:methylglyoxal biosynthetic process"/>
    <property type="evidence" value="ECO:0007669"/>
    <property type="project" value="InterPro"/>
</dbReference>
<gene>
    <name evidence="2" type="ORF">LCGC14_0215480</name>
</gene>
<dbReference type="Gene3D" id="2.60.200.40">
    <property type="match status" value="1"/>
</dbReference>
<dbReference type="InterPro" id="IPR004363">
    <property type="entry name" value="Methylgl_synth"/>
</dbReference>
<reference evidence="2" key="1">
    <citation type="journal article" date="2015" name="Nature">
        <title>Complex archaea that bridge the gap between prokaryotes and eukaryotes.</title>
        <authorList>
            <person name="Spang A."/>
            <person name="Saw J.H."/>
            <person name="Jorgensen S.L."/>
            <person name="Zaremba-Niedzwiedzka K."/>
            <person name="Martijn J."/>
            <person name="Lind A.E."/>
            <person name="van Eijk R."/>
            <person name="Schleper C."/>
            <person name="Guy L."/>
            <person name="Ettema T.J."/>
        </authorList>
    </citation>
    <scope>NUCLEOTIDE SEQUENCE</scope>
</reference>
<dbReference type="GO" id="GO:0008929">
    <property type="term" value="F:methylglyoxal synthase activity"/>
    <property type="evidence" value="ECO:0007669"/>
    <property type="project" value="InterPro"/>
</dbReference>
<proteinExistence type="predicted"/>
<organism evidence="2">
    <name type="scientific">marine sediment metagenome</name>
    <dbReference type="NCBI Taxonomy" id="412755"/>
    <lineage>
        <taxon>unclassified sequences</taxon>
        <taxon>metagenomes</taxon>
        <taxon>ecological metagenomes</taxon>
    </lineage>
</organism>
<dbReference type="InterPro" id="IPR017438">
    <property type="entry name" value="ATP-NAD_kinase_N"/>
</dbReference>
<evidence type="ECO:0000313" key="2">
    <source>
        <dbReference type="EMBL" id="KKN91666.1"/>
    </source>
</evidence>
<accession>A0A0F9WYX1</accession>
<dbReference type="PROSITE" id="PS50146">
    <property type="entry name" value="DAGK"/>
    <property type="match status" value="1"/>
</dbReference>
<sequence>MDAQSGKEPDVTASLSGTETFFIVMNASSGNRDAQVTKDTISAVLTQGNRRFELMAVDYGSQLTSTARRAVQLAREQGGVVVAAGGDGTLNAVAQVVLDTGLPFGILPQGTFNYFGRAYGISQDTETAARCLLDAVIKPVQVGLLNNRPFLVNASFGLYPQLLEDREAYKQRYGRSRWVALWSAIVTLMHAHRQLHVQLEFGGKTRTLRTPTMVVDNNALQLKHMGLDEEQELERHHLVAITSKPVGTLAQYGILIRGLLSHLGQADNVISFGFDRMTVRLGRKKHTKVALDGELSELDTPLEFKVAPHRLQLLVPRKTTGTGSPG</sequence>
<dbReference type="Gene3D" id="3.40.50.10330">
    <property type="entry name" value="Probable inorganic polyphosphate/atp-NAD kinase, domain 1"/>
    <property type="match status" value="1"/>
</dbReference>
<dbReference type="PANTHER" id="PTHR30492:SF0">
    <property type="entry name" value="METHYLGLYOXAL SYNTHASE"/>
    <property type="match status" value="1"/>
</dbReference>
<dbReference type="Pfam" id="PF00781">
    <property type="entry name" value="DAGK_cat"/>
    <property type="match status" value="1"/>
</dbReference>
<dbReference type="AlphaFoldDB" id="A0A0F9WYX1"/>